<evidence type="ECO:0000313" key="2">
    <source>
        <dbReference type="EMBL" id="URE47444.1"/>
    </source>
</evidence>
<organism evidence="2 3">
    <name type="scientific">Musa troglodytarum</name>
    <name type="common">fe'i banana</name>
    <dbReference type="NCBI Taxonomy" id="320322"/>
    <lineage>
        <taxon>Eukaryota</taxon>
        <taxon>Viridiplantae</taxon>
        <taxon>Streptophyta</taxon>
        <taxon>Embryophyta</taxon>
        <taxon>Tracheophyta</taxon>
        <taxon>Spermatophyta</taxon>
        <taxon>Magnoliopsida</taxon>
        <taxon>Liliopsida</taxon>
        <taxon>Zingiberales</taxon>
        <taxon>Musaceae</taxon>
        <taxon>Musa</taxon>
    </lineage>
</organism>
<sequence>MVVAGRHRNVDHAKSVHTRRRAWNANVKSRSAGSSRSKRHKDGEMDSPYYMTST</sequence>
<feature type="region of interest" description="Disordered" evidence="1">
    <location>
        <begin position="1"/>
        <end position="54"/>
    </location>
</feature>
<dbReference type="AlphaFoldDB" id="A0A9E7I8N2"/>
<keyword evidence="3" id="KW-1185">Reference proteome</keyword>
<proteinExistence type="predicted"/>
<accession>A0A9E7I8N2</accession>
<name>A0A9E7I8N2_9LILI</name>
<gene>
    <name evidence="2" type="ORF">MUK42_08345</name>
</gene>
<protein>
    <submittedName>
        <fullName evidence="2">Uncharacterized protein</fullName>
    </submittedName>
</protein>
<dbReference type="EMBL" id="CP097511">
    <property type="protein sequence ID" value="URE47444.1"/>
    <property type="molecule type" value="Genomic_DNA"/>
</dbReference>
<dbReference type="Proteomes" id="UP001055439">
    <property type="component" value="Chromosome 9"/>
</dbReference>
<reference evidence="2" key="1">
    <citation type="submission" date="2022-05" db="EMBL/GenBank/DDBJ databases">
        <title>The Musa troglodytarum L. genome provides insights into the mechanism of non-climacteric behaviour and enrichment of carotenoids.</title>
        <authorList>
            <person name="Wang J."/>
        </authorList>
    </citation>
    <scope>NUCLEOTIDE SEQUENCE</scope>
    <source>
        <tissue evidence="2">Leaf</tissue>
    </source>
</reference>
<evidence type="ECO:0000313" key="3">
    <source>
        <dbReference type="Proteomes" id="UP001055439"/>
    </source>
</evidence>
<evidence type="ECO:0000256" key="1">
    <source>
        <dbReference type="SAM" id="MobiDB-lite"/>
    </source>
</evidence>